<dbReference type="Proteomes" id="UP000526307">
    <property type="component" value="Unassembled WGS sequence"/>
</dbReference>
<dbReference type="Gene3D" id="1.20.5.2950">
    <property type="match status" value="1"/>
</dbReference>
<organism evidence="2 3">
    <name type="scientific">Mogibacterium timidum</name>
    <dbReference type="NCBI Taxonomy" id="35519"/>
    <lineage>
        <taxon>Bacteria</taxon>
        <taxon>Bacillati</taxon>
        <taxon>Bacillota</taxon>
        <taxon>Clostridia</taxon>
        <taxon>Peptostreptococcales</taxon>
        <taxon>Anaerovoracaceae</taxon>
        <taxon>Mogibacterium</taxon>
    </lineage>
</organism>
<keyword evidence="3" id="KW-1185">Reference proteome</keyword>
<evidence type="ECO:0000313" key="3">
    <source>
        <dbReference type="Proteomes" id="UP000526307"/>
    </source>
</evidence>
<protein>
    <recommendedName>
        <fullName evidence="4">V/A-type H+-transporting ATPase subunit G/H</fullName>
    </recommendedName>
</protein>
<dbReference type="AlphaFoldDB" id="A0A7Y9B0U6"/>
<sequence>MSIAGIEKVREAEIQAAQIRKESEEAAAQIIADGKREAKMLLEEADRKGNETYRAAMQTAETKAEALYQERIDLEAAACKELKSAARENLSRAAETIIGKVVGTYGNS</sequence>
<reference evidence="2 3" key="1">
    <citation type="submission" date="2020-06" db="EMBL/GenBank/DDBJ databases">
        <title>Mogibacterium timidum strain W9173 genomic sequence.</title>
        <authorList>
            <person name="Wade W.G."/>
            <person name="Johnston C.D."/>
            <person name="Chen T."/>
            <person name="Dewhirst F.E."/>
        </authorList>
    </citation>
    <scope>NUCLEOTIDE SEQUENCE [LARGE SCALE GENOMIC DNA]</scope>
    <source>
        <strain evidence="2 3">W9173</strain>
    </source>
</reference>
<dbReference type="RefSeq" id="WP_009643938.1">
    <property type="nucleotide sequence ID" value="NZ_CAJPUB010000018.1"/>
</dbReference>
<dbReference type="EMBL" id="JABXYR010000002">
    <property type="protein sequence ID" value="NWO23478.1"/>
    <property type="molecule type" value="Genomic_DNA"/>
</dbReference>
<evidence type="ECO:0000256" key="1">
    <source>
        <dbReference type="SAM" id="Coils"/>
    </source>
</evidence>
<name>A0A7Y9B0U6_9FIRM</name>
<evidence type="ECO:0000313" key="2">
    <source>
        <dbReference type="EMBL" id="NWO23478.1"/>
    </source>
</evidence>
<gene>
    <name evidence="2" type="ORF">HW270_05280</name>
</gene>
<keyword evidence="1" id="KW-0175">Coiled coil</keyword>
<feature type="coiled-coil region" evidence="1">
    <location>
        <begin position="9"/>
        <end position="77"/>
    </location>
</feature>
<proteinExistence type="predicted"/>
<accession>A0A7Y9B0U6</accession>
<evidence type="ECO:0008006" key="4">
    <source>
        <dbReference type="Google" id="ProtNLM"/>
    </source>
</evidence>
<comment type="caution">
    <text evidence="2">The sequence shown here is derived from an EMBL/GenBank/DDBJ whole genome shotgun (WGS) entry which is preliminary data.</text>
</comment>